<keyword evidence="2" id="KW-0328">Glycosyltransferase</keyword>
<reference evidence="6" key="1">
    <citation type="submission" date="2025-08" db="UniProtKB">
        <authorList>
            <consortium name="RefSeq"/>
        </authorList>
    </citation>
    <scope>IDENTIFICATION</scope>
    <source>
        <tissue evidence="6">Whole body</tissue>
    </source>
</reference>
<dbReference type="PANTHER" id="PTHR48043">
    <property type="entry name" value="EG:EG0003.4 PROTEIN-RELATED"/>
    <property type="match status" value="1"/>
</dbReference>
<comment type="similarity">
    <text evidence="1">Belongs to the UDP-glycosyltransferase family.</text>
</comment>
<keyword evidence="4" id="KW-0732">Signal</keyword>
<proteinExistence type="inferred from homology"/>
<protein>
    <submittedName>
        <fullName evidence="6">UDP-glycosyltransferase UGT5-like</fullName>
    </submittedName>
</protein>
<keyword evidence="5" id="KW-1185">Reference proteome</keyword>
<dbReference type="RefSeq" id="XP_064073102.1">
    <property type="nucleotide sequence ID" value="XM_064217032.1"/>
</dbReference>
<dbReference type="Pfam" id="PF00201">
    <property type="entry name" value="UDPGT"/>
    <property type="match status" value="1"/>
</dbReference>
<dbReference type="InterPro" id="IPR002213">
    <property type="entry name" value="UDP_glucos_trans"/>
</dbReference>
<dbReference type="SUPFAM" id="SSF53756">
    <property type="entry name" value="UDP-Glycosyltransferase/glycogen phosphorylase"/>
    <property type="match status" value="1"/>
</dbReference>
<dbReference type="GeneID" id="135193646"/>
<dbReference type="InterPro" id="IPR050271">
    <property type="entry name" value="UDP-glycosyltransferase"/>
</dbReference>
<feature type="signal peptide" evidence="4">
    <location>
        <begin position="1"/>
        <end position="24"/>
    </location>
</feature>
<evidence type="ECO:0000256" key="1">
    <source>
        <dbReference type="ARBA" id="ARBA00009995"/>
    </source>
</evidence>
<sequence>MIVNFFAFKLIVIIALSSFNEVQTLNILGVFPLPAKSHFFVFAPYLKELANRGHNVTVISFYPQKDPIPNYHDINLSDNSQPPQISHPVTKSLFVIFLSLTLLQALAGPFTCRMLLEDENVQNLWATQTKFDLVVVEQFNSDCGLALAHILGAPVIGITSHTLMPWHYSRFGVPYNPSYVTFDFFEGGPHPTFLQRILRTIIYNHVNFVFYHVTHRLEQNIIGEFFNDVPPLIELAKDIKLVLVYQNFMLSGSTIMPSNIIEVGGYHVAKVKPLPDELRKFIEDSEHGVIYISFGTLLKASTIRPDTLQEIINALEELPQRVIWKWNKQSLPGNPKNIYLAKWLPQNDILAHPKVLAFYSHCGLLGTTEAIYHGVPIVGMPIYGDQPTNAAAIEESGLGVQLHYVLLTKDYLLEKFKTVLDPK</sequence>
<accession>A0ABM4AP77</accession>
<evidence type="ECO:0000313" key="6">
    <source>
        <dbReference type="RefSeq" id="XP_064073102.1"/>
    </source>
</evidence>
<gene>
    <name evidence="6" type="primary">LOC135193646</name>
</gene>
<evidence type="ECO:0000256" key="4">
    <source>
        <dbReference type="SAM" id="SignalP"/>
    </source>
</evidence>
<feature type="chain" id="PRO_5046018945" evidence="4">
    <location>
        <begin position="25"/>
        <end position="423"/>
    </location>
</feature>
<dbReference type="PANTHER" id="PTHR48043:SF114">
    <property type="entry name" value="IP04436P-RELATED"/>
    <property type="match status" value="1"/>
</dbReference>
<evidence type="ECO:0000256" key="3">
    <source>
        <dbReference type="ARBA" id="ARBA00022679"/>
    </source>
</evidence>
<evidence type="ECO:0000313" key="5">
    <source>
        <dbReference type="Proteomes" id="UP001652626"/>
    </source>
</evidence>
<organism evidence="5 6">
    <name type="scientific">Vanessa tameamea</name>
    <name type="common">Kamehameha butterfly</name>
    <dbReference type="NCBI Taxonomy" id="334116"/>
    <lineage>
        <taxon>Eukaryota</taxon>
        <taxon>Metazoa</taxon>
        <taxon>Ecdysozoa</taxon>
        <taxon>Arthropoda</taxon>
        <taxon>Hexapoda</taxon>
        <taxon>Insecta</taxon>
        <taxon>Pterygota</taxon>
        <taxon>Neoptera</taxon>
        <taxon>Endopterygota</taxon>
        <taxon>Lepidoptera</taxon>
        <taxon>Glossata</taxon>
        <taxon>Ditrysia</taxon>
        <taxon>Papilionoidea</taxon>
        <taxon>Nymphalidae</taxon>
        <taxon>Nymphalinae</taxon>
        <taxon>Vanessa</taxon>
    </lineage>
</organism>
<dbReference type="Gene3D" id="3.40.50.2000">
    <property type="entry name" value="Glycogen Phosphorylase B"/>
    <property type="match status" value="2"/>
</dbReference>
<evidence type="ECO:0000256" key="2">
    <source>
        <dbReference type="ARBA" id="ARBA00022676"/>
    </source>
</evidence>
<dbReference type="Proteomes" id="UP001652626">
    <property type="component" value="Chromosome 15"/>
</dbReference>
<keyword evidence="3" id="KW-0808">Transferase</keyword>
<dbReference type="CDD" id="cd03784">
    <property type="entry name" value="GT1_Gtf-like"/>
    <property type="match status" value="1"/>
</dbReference>
<name>A0ABM4AP77_VANTA</name>